<dbReference type="AlphaFoldDB" id="A0A1V1PDP6"/>
<evidence type="ECO:0000313" key="2">
    <source>
        <dbReference type="Proteomes" id="UP000189670"/>
    </source>
</evidence>
<dbReference type="EMBL" id="ATBP01000100">
    <property type="protein sequence ID" value="ETR72914.1"/>
    <property type="molecule type" value="Genomic_DNA"/>
</dbReference>
<gene>
    <name evidence="1" type="ORF">OMM_01332</name>
</gene>
<reference evidence="2" key="1">
    <citation type="submission" date="2012-11" db="EMBL/GenBank/DDBJ databases">
        <authorList>
            <person name="Lucero-Rivera Y.E."/>
            <person name="Tovar-Ramirez D."/>
        </authorList>
    </citation>
    <scope>NUCLEOTIDE SEQUENCE [LARGE SCALE GENOMIC DNA]</scope>
    <source>
        <strain evidence="2">Araruama</strain>
    </source>
</reference>
<organism evidence="1 2">
    <name type="scientific">Candidatus Magnetoglobus multicellularis str. Araruama</name>
    <dbReference type="NCBI Taxonomy" id="890399"/>
    <lineage>
        <taxon>Bacteria</taxon>
        <taxon>Pseudomonadati</taxon>
        <taxon>Thermodesulfobacteriota</taxon>
        <taxon>Desulfobacteria</taxon>
        <taxon>Desulfobacterales</taxon>
        <taxon>Desulfobacteraceae</taxon>
        <taxon>Candidatus Magnetoglobus</taxon>
    </lineage>
</organism>
<accession>A0A1V1PDP6</accession>
<name>A0A1V1PDP6_9BACT</name>
<proteinExistence type="predicted"/>
<sequence length="339" mass="38243">MKHEITKVVDILNHRGNSLFVACQLTDFFSYLSSGGICSKSRLGQSNLPQSKHETDIHLKNHDCWDAHIFHLVDYGALFYRKAISTPNPLGPILFHIKPDILSHATDIKMTHTSVRDHQFDAGSHFYPMTADALNACYQFSPDASFPEKSLLKNDLIDRNSITGNVPEIVCWFESDIIPFTQVSLVNVDHYVVNNRQFQSWVDEMKVRAGHTFPLMRRYCPSSNAIHISMELGKMLLKGPVTISDICQAGDEALSKWGNDLKLKQTQVFDSFTKHLQSDTLLPLFEGKLSADTIDQLTQWDLQRNGALDSLSEKDAHAILTELAKTDPSIARRVSTMLK</sequence>
<protein>
    <submittedName>
        <fullName evidence="1">Uncharacterized protein</fullName>
    </submittedName>
</protein>
<evidence type="ECO:0000313" key="1">
    <source>
        <dbReference type="EMBL" id="ETR72914.1"/>
    </source>
</evidence>
<comment type="caution">
    <text evidence="1">The sequence shown here is derived from an EMBL/GenBank/DDBJ whole genome shotgun (WGS) entry which is preliminary data.</text>
</comment>
<dbReference type="Proteomes" id="UP000189670">
    <property type="component" value="Unassembled WGS sequence"/>
</dbReference>